<dbReference type="Proteomes" id="UP000292695">
    <property type="component" value="Unassembled WGS sequence"/>
</dbReference>
<feature type="domain" description="WYL" evidence="2">
    <location>
        <begin position="150"/>
        <end position="206"/>
    </location>
</feature>
<dbReference type="PROSITE" id="PS52050">
    <property type="entry name" value="WYL"/>
    <property type="match status" value="1"/>
</dbReference>
<dbReference type="EMBL" id="SJKA01000014">
    <property type="protein sequence ID" value="TCC26126.1"/>
    <property type="molecule type" value="Genomic_DNA"/>
</dbReference>
<dbReference type="RefSeq" id="WP_131294553.1">
    <property type="nucleotide sequence ID" value="NZ_SJKA01000014.1"/>
</dbReference>
<organism evidence="3 4">
    <name type="scientific">Kribbella sindirgiensis</name>
    <dbReference type="NCBI Taxonomy" id="1124744"/>
    <lineage>
        <taxon>Bacteria</taxon>
        <taxon>Bacillati</taxon>
        <taxon>Actinomycetota</taxon>
        <taxon>Actinomycetes</taxon>
        <taxon>Propionibacteriales</taxon>
        <taxon>Kribbellaceae</taxon>
        <taxon>Kribbella</taxon>
    </lineage>
</organism>
<dbReference type="InterPro" id="IPR051534">
    <property type="entry name" value="CBASS_pafABC_assoc_protein"/>
</dbReference>
<keyword evidence="4" id="KW-1185">Reference proteome</keyword>
<dbReference type="InterPro" id="IPR028349">
    <property type="entry name" value="PafC-like"/>
</dbReference>
<proteinExistence type="predicted"/>
<dbReference type="Gene3D" id="1.10.10.10">
    <property type="entry name" value="Winged helix-like DNA-binding domain superfamily/Winged helix DNA-binding domain"/>
    <property type="match status" value="1"/>
</dbReference>
<evidence type="ECO:0000313" key="4">
    <source>
        <dbReference type="Proteomes" id="UP000292695"/>
    </source>
</evidence>
<reference evidence="3 4" key="1">
    <citation type="submission" date="2019-02" db="EMBL/GenBank/DDBJ databases">
        <title>Kribbella capetownensis sp. nov. and Kribbella speibonae sp. nov., isolated from soil.</title>
        <authorList>
            <person name="Curtis S.M."/>
            <person name="Norton I."/>
            <person name="Everest G.J."/>
            <person name="Meyers P.R."/>
        </authorList>
    </citation>
    <scope>NUCLEOTIDE SEQUENCE [LARGE SCALE GENOMIC DNA]</scope>
    <source>
        <strain evidence="3 4">DSM 27082</strain>
    </source>
</reference>
<dbReference type="AlphaFoldDB" id="A0A4R0I5A9"/>
<dbReference type="Pfam" id="PF13280">
    <property type="entry name" value="WYL"/>
    <property type="match status" value="1"/>
</dbReference>
<dbReference type="SUPFAM" id="SSF46785">
    <property type="entry name" value="Winged helix' DNA-binding domain"/>
    <property type="match status" value="1"/>
</dbReference>
<name>A0A4R0I5A9_9ACTN</name>
<dbReference type="InterPro" id="IPR026881">
    <property type="entry name" value="WYL_dom"/>
</dbReference>
<comment type="caution">
    <text evidence="3">The sequence shown here is derived from an EMBL/GenBank/DDBJ whole genome shotgun (WGS) entry which is preliminary data.</text>
</comment>
<dbReference type="PIRSF" id="PIRSF016838">
    <property type="entry name" value="PafC"/>
    <property type="match status" value="1"/>
</dbReference>
<evidence type="ECO:0000313" key="3">
    <source>
        <dbReference type="EMBL" id="TCC26126.1"/>
    </source>
</evidence>
<gene>
    <name evidence="3" type="ORF">E0H50_31865</name>
</gene>
<dbReference type="OrthoDB" id="9807255at2"/>
<dbReference type="InterPro" id="IPR036390">
    <property type="entry name" value="WH_DNA-bd_sf"/>
</dbReference>
<protein>
    <submittedName>
        <fullName evidence="3">WYL domain-containing protein</fullName>
    </submittedName>
</protein>
<evidence type="ECO:0000259" key="1">
    <source>
        <dbReference type="Pfam" id="PF08279"/>
    </source>
</evidence>
<dbReference type="InterPro" id="IPR013196">
    <property type="entry name" value="HTH_11"/>
</dbReference>
<dbReference type="Pfam" id="PF08279">
    <property type="entry name" value="HTH_11"/>
    <property type="match status" value="1"/>
</dbReference>
<dbReference type="PANTHER" id="PTHR34580:SF3">
    <property type="entry name" value="PROTEIN PAFB"/>
    <property type="match status" value="1"/>
</dbReference>
<accession>A0A4R0I5A9</accession>
<feature type="domain" description="Helix-turn-helix type 11" evidence="1">
    <location>
        <begin position="14"/>
        <end position="65"/>
    </location>
</feature>
<evidence type="ECO:0000259" key="2">
    <source>
        <dbReference type="Pfam" id="PF13280"/>
    </source>
</evidence>
<dbReference type="PANTHER" id="PTHR34580">
    <property type="match status" value="1"/>
</dbReference>
<sequence length="325" mass="35686">MAYDVSPTARTLMVLELIQNSPGITAEQLGDKLGVSERAARRYVAILREADIPIESVRGPYGGYRVGRGLRLPPLMFSPTEALGLLMAVLEGPRGAADPVEDALGKIVRVLPEAVARSTDAIRRVPARGPDPGARTPDPEITAALVSHSADARRVTIGYRRHQDEWSMDVDPWAVVVRRGRWYLLCWSHAKDARRVLRVDKITKVEAQPASFEPPADLDPLAAVEEHLALGWRYPIEVEIDAPLADAACWIPRSMGRLDPIDDNRTRLLASTDEPDWYASHLAEIRAPFRIIGGPELLAAAQFLARRLLAASTEPLDDPSTDLPG</sequence>
<dbReference type="InterPro" id="IPR036388">
    <property type="entry name" value="WH-like_DNA-bd_sf"/>
</dbReference>